<protein>
    <submittedName>
        <fullName evidence="2">MEGF8 protein</fullName>
    </submittedName>
</protein>
<dbReference type="Pfam" id="PF00053">
    <property type="entry name" value="EGF_laminin"/>
    <property type="match status" value="1"/>
</dbReference>
<organism evidence="2 3">
    <name type="scientific">Platysteira castanea</name>
    <dbReference type="NCBI Taxonomy" id="1160851"/>
    <lineage>
        <taxon>Eukaryota</taxon>
        <taxon>Metazoa</taxon>
        <taxon>Chordata</taxon>
        <taxon>Craniata</taxon>
        <taxon>Vertebrata</taxon>
        <taxon>Euteleostomi</taxon>
        <taxon>Archelosauria</taxon>
        <taxon>Archosauria</taxon>
        <taxon>Dinosauria</taxon>
        <taxon>Saurischia</taxon>
        <taxon>Theropoda</taxon>
        <taxon>Coelurosauria</taxon>
        <taxon>Aves</taxon>
        <taxon>Neognathae</taxon>
        <taxon>Neoaves</taxon>
        <taxon>Telluraves</taxon>
        <taxon>Australaves</taxon>
        <taxon>Passeriformes</taxon>
        <taxon>Corvoidea</taxon>
        <taxon>Platysteiridae</taxon>
        <taxon>Platysteira</taxon>
    </lineage>
</organism>
<gene>
    <name evidence="2" type="primary">Megf8</name>
    <name evidence="2" type="ORF">DYACAS_R15409</name>
</gene>
<dbReference type="EMBL" id="VYXC01000910">
    <property type="protein sequence ID" value="NWU19503.1"/>
    <property type="molecule type" value="Genomic_DNA"/>
</dbReference>
<dbReference type="AlphaFoldDB" id="A0A7K5US15"/>
<keyword evidence="3" id="KW-1185">Reference proteome</keyword>
<dbReference type="Proteomes" id="UP000584415">
    <property type="component" value="Unassembled WGS sequence"/>
</dbReference>
<feature type="domain" description="Laminin EGF-like" evidence="1">
    <location>
        <begin position="28"/>
        <end position="54"/>
    </location>
</feature>
<dbReference type="InterPro" id="IPR002049">
    <property type="entry name" value="LE_dom"/>
</dbReference>
<accession>A0A7K5US15</accession>
<dbReference type="PROSITE" id="PS01248">
    <property type="entry name" value="EGF_LAM_1"/>
    <property type="match status" value="1"/>
</dbReference>
<reference evidence="2 3" key="1">
    <citation type="submission" date="2019-09" db="EMBL/GenBank/DDBJ databases">
        <title>Bird 10,000 Genomes (B10K) Project - Family phase.</title>
        <authorList>
            <person name="Zhang G."/>
        </authorList>
    </citation>
    <scope>NUCLEOTIDE SEQUENCE [LARGE SCALE GENOMIC DNA]</scope>
    <source>
        <strain evidence="2">B10K-DU-001-71</strain>
        <tissue evidence="2">Muscle</tissue>
    </source>
</reference>
<dbReference type="Gene3D" id="2.10.25.10">
    <property type="entry name" value="Laminin"/>
    <property type="match status" value="1"/>
</dbReference>
<evidence type="ECO:0000313" key="2">
    <source>
        <dbReference type="EMBL" id="NWU19503.1"/>
    </source>
</evidence>
<name>A0A7K5US15_9CORV</name>
<comment type="caution">
    <text evidence="2">The sequence shown here is derived from an EMBL/GenBank/DDBJ whole genome shotgun (WGS) entry which is preliminary data.</text>
</comment>
<evidence type="ECO:0000313" key="3">
    <source>
        <dbReference type="Proteomes" id="UP000584415"/>
    </source>
</evidence>
<sequence length="63" mass="6584">SRGHSPGHSPGQLHTWVSEGPGEAQAVCVGCRNDSVGDRCDTCRAGFFMLDGTCTRWAPPGAP</sequence>
<feature type="non-terminal residue" evidence="2">
    <location>
        <position position="63"/>
    </location>
</feature>
<proteinExistence type="predicted"/>
<feature type="non-terminal residue" evidence="2">
    <location>
        <position position="1"/>
    </location>
</feature>
<evidence type="ECO:0000259" key="1">
    <source>
        <dbReference type="PROSITE" id="PS01248"/>
    </source>
</evidence>